<comment type="caution">
    <text evidence="1">The sequence shown here is derived from an EMBL/GenBank/DDBJ whole genome shotgun (WGS) entry which is preliminary data.</text>
</comment>
<dbReference type="AlphaFoldDB" id="A0AAD9F3W3"/>
<dbReference type="EMBL" id="JASDAP010000021">
    <property type="protein sequence ID" value="KAK1884765.1"/>
    <property type="molecule type" value="Genomic_DNA"/>
</dbReference>
<organism evidence="1 2">
    <name type="scientific">Dissostichus eleginoides</name>
    <name type="common">Patagonian toothfish</name>
    <name type="synonym">Dissostichus amissus</name>
    <dbReference type="NCBI Taxonomy" id="100907"/>
    <lineage>
        <taxon>Eukaryota</taxon>
        <taxon>Metazoa</taxon>
        <taxon>Chordata</taxon>
        <taxon>Craniata</taxon>
        <taxon>Vertebrata</taxon>
        <taxon>Euteleostomi</taxon>
        <taxon>Actinopterygii</taxon>
        <taxon>Neopterygii</taxon>
        <taxon>Teleostei</taxon>
        <taxon>Neoteleostei</taxon>
        <taxon>Acanthomorphata</taxon>
        <taxon>Eupercaria</taxon>
        <taxon>Perciformes</taxon>
        <taxon>Notothenioidei</taxon>
        <taxon>Nototheniidae</taxon>
        <taxon>Dissostichus</taxon>
    </lineage>
</organism>
<name>A0AAD9F3W3_DISEL</name>
<keyword evidence="2" id="KW-1185">Reference proteome</keyword>
<keyword evidence="1" id="KW-0540">Nuclease</keyword>
<keyword evidence="1" id="KW-0378">Hydrolase</keyword>
<evidence type="ECO:0000313" key="1">
    <source>
        <dbReference type="EMBL" id="KAK1884765.1"/>
    </source>
</evidence>
<gene>
    <name evidence="1" type="ORF">KUDE01_030963</name>
</gene>
<sequence>MASGSGSSADRGLLFGKVSLRSDSEDTDQRQSSWPRRSRLAFGGLLASCSWSWICRAAPGDPDVSGVESMEASLDWRLGDIHPSGWQRGDGFLSAHISLCNFLLSGKERKAECAEN</sequence>
<accession>A0AAD9F3W3</accession>
<dbReference type="GO" id="GO:0004519">
    <property type="term" value="F:endonuclease activity"/>
    <property type="evidence" value="ECO:0007669"/>
    <property type="project" value="UniProtKB-KW"/>
</dbReference>
<dbReference type="Proteomes" id="UP001228049">
    <property type="component" value="Unassembled WGS sequence"/>
</dbReference>
<evidence type="ECO:0000313" key="2">
    <source>
        <dbReference type="Proteomes" id="UP001228049"/>
    </source>
</evidence>
<proteinExistence type="predicted"/>
<protein>
    <submittedName>
        <fullName evidence="1">Crossover junction endonuclease EME1A</fullName>
    </submittedName>
</protein>
<reference evidence="1" key="1">
    <citation type="submission" date="2023-04" db="EMBL/GenBank/DDBJ databases">
        <title>Chromosome-level genome of Chaenocephalus aceratus.</title>
        <authorList>
            <person name="Park H."/>
        </authorList>
    </citation>
    <scope>NUCLEOTIDE SEQUENCE</scope>
    <source>
        <strain evidence="1">DE</strain>
        <tissue evidence="1">Muscle</tissue>
    </source>
</reference>
<keyword evidence="1" id="KW-0255">Endonuclease</keyword>